<evidence type="ECO:0000313" key="3">
    <source>
        <dbReference type="Proteomes" id="UP000694255"/>
    </source>
</evidence>
<dbReference type="Proteomes" id="UP000694255">
    <property type="component" value="Unassembled WGS sequence"/>
</dbReference>
<reference evidence="2 3" key="1">
    <citation type="journal article" date="2021" name="DNA Res.">
        <title>Genome analysis of Candida subhashii reveals its hybrid nature and dual mitochondrial genome conformations.</title>
        <authorList>
            <person name="Mixao V."/>
            <person name="Hegedusova E."/>
            <person name="Saus E."/>
            <person name="Pryszcz L.P."/>
            <person name="Cillingova A."/>
            <person name="Nosek J."/>
            <person name="Gabaldon T."/>
        </authorList>
    </citation>
    <scope>NUCLEOTIDE SEQUENCE [LARGE SCALE GENOMIC DNA]</scope>
    <source>
        <strain evidence="2 3">CBS 10753</strain>
    </source>
</reference>
<dbReference type="RefSeq" id="XP_049265896.1">
    <property type="nucleotide sequence ID" value="XM_049410591.1"/>
</dbReference>
<accession>A0A8J5QQU4</accession>
<dbReference type="OrthoDB" id="10251727at2759"/>
<feature type="compositionally biased region" description="Basic residues" evidence="1">
    <location>
        <begin position="26"/>
        <end position="37"/>
    </location>
</feature>
<gene>
    <name evidence="2" type="ORF">J8A68_000870</name>
</gene>
<dbReference type="InterPro" id="IPR028364">
    <property type="entry name" value="Ribosomal_uL1/biogenesis"/>
</dbReference>
<organism evidence="2 3">
    <name type="scientific">[Candida] subhashii</name>
    <dbReference type="NCBI Taxonomy" id="561895"/>
    <lineage>
        <taxon>Eukaryota</taxon>
        <taxon>Fungi</taxon>
        <taxon>Dikarya</taxon>
        <taxon>Ascomycota</taxon>
        <taxon>Saccharomycotina</taxon>
        <taxon>Pichiomycetes</taxon>
        <taxon>Debaryomycetaceae</taxon>
        <taxon>Spathaspora</taxon>
    </lineage>
</organism>
<evidence type="ECO:0000256" key="1">
    <source>
        <dbReference type="SAM" id="MobiDB-lite"/>
    </source>
</evidence>
<feature type="region of interest" description="Disordered" evidence="1">
    <location>
        <begin position="1"/>
        <end position="39"/>
    </location>
</feature>
<protein>
    <submittedName>
        <fullName evidence="2">CIC1</fullName>
    </submittedName>
</protein>
<dbReference type="Pfam" id="PF00687">
    <property type="entry name" value="Ribosomal_L1"/>
    <property type="match status" value="1"/>
</dbReference>
<evidence type="ECO:0000313" key="2">
    <source>
        <dbReference type="EMBL" id="KAG7665664.1"/>
    </source>
</evidence>
<feature type="compositionally biased region" description="Low complexity" evidence="1">
    <location>
        <begin position="10"/>
        <end position="25"/>
    </location>
</feature>
<sequence>MARTRSKGITSSPAASKVKSTTTSPKKTKSTKAKKVEKKVVVDEQPVEEVEEQVDQTQSETIIPSEVSTKAISELIKYVAREKESKQPNKQSLFDDEDTSEDKLYVTINSKKYLSDKPQFKPILIKLNNSIYNQSELKTCLIIRDQLVTTNEQLESLESENLSTIEQILPLTTLKNEYKNFEKRRDLYSSYDLFLVDDALLNLMPTLLGKIFYTGNKIPVPIRITSTGGKAKELSLVTLKNQINKVLESTVYLPPMGSNVSIVIGSIKSHTQEQLVDNLNKVVDSFNIKTVKNIMLKTTNSPALPLYYTDSLFDEENDVEKKVNKKVEEEEEEEEVKLSAFEKGLLELGDVDSVSKIIGKKLGEKNKKKRKVVKGKVSKK</sequence>
<proteinExistence type="predicted"/>
<dbReference type="GeneID" id="73467671"/>
<dbReference type="EMBL" id="JAGSYN010000048">
    <property type="protein sequence ID" value="KAG7665664.1"/>
    <property type="molecule type" value="Genomic_DNA"/>
</dbReference>
<dbReference type="AlphaFoldDB" id="A0A8J5QQU4"/>
<dbReference type="CDD" id="cd00403">
    <property type="entry name" value="Ribosomal_L1"/>
    <property type="match status" value="1"/>
</dbReference>
<comment type="caution">
    <text evidence="2">The sequence shown here is derived from an EMBL/GenBank/DDBJ whole genome shotgun (WGS) entry which is preliminary data.</text>
</comment>
<name>A0A8J5QQU4_9ASCO</name>
<keyword evidence="3" id="KW-1185">Reference proteome</keyword>